<dbReference type="GO" id="GO:0005737">
    <property type="term" value="C:cytoplasm"/>
    <property type="evidence" value="ECO:0007669"/>
    <property type="project" value="TreeGrafter"/>
</dbReference>
<dbReference type="Proteomes" id="UP000678393">
    <property type="component" value="Unassembled WGS sequence"/>
</dbReference>
<keyword evidence="4" id="KW-0378">Hydrolase</keyword>
<evidence type="ECO:0000256" key="1">
    <source>
        <dbReference type="ARBA" id="ARBA00010136"/>
    </source>
</evidence>
<comment type="cofactor">
    <cofactor evidence="7">
        <name>Zn(2+)</name>
        <dbReference type="ChEBI" id="CHEBI:29105"/>
    </cofactor>
    <text evidence="7">Binds 1 zinc ion per subunit.</text>
</comment>
<dbReference type="InterPro" id="IPR027268">
    <property type="entry name" value="Peptidase_M4/M1_CTD_sf"/>
</dbReference>
<dbReference type="Gene3D" id="2.60.40.1730">
    <property type="entry name" value="tricorn interacting facor f3 domain"/>
    <property type="match status" value="1"/>
</dbReference>
<dbReference type="GO" id="GO:0043171">
    <property type="term" value="P:peptide catabolic process"/>
    <property type="evidence" value="ECO:0007669"/>
    <property type="project" value="TreeGrafter"/>
</dbReference>
<keyword evidence="2" id="KW-0645">Protease</keyword>
<proteinExistence type="inferred from homology"/>
<dbReference type="EMBL" id="CAJHNH020001824">
    <property type="protein sequence ID" value="CAG5124611.1"/>
    <property type="molecule type" value="Genomic_DNA"/>
</dbReference>
<protein>
    <recommendedName>
        <fullName evidence="13">Aminopeptidase N</fullName>
    </recommendedName>
</protein>
<evidence type="ECO:0000313" key="12">
    <source>
        <dbReference type="Proteomes" id="UP000678393"/>
    </source>
</evidence>
<dbReference type="SUPFAM" id="SSF63737">
    <property type="entry name" value="Leukotriene A4 hydrolase N-terminal domain"/>
    <property type="match status" value="1"/>
</dbReference>
<dbReference type="InterPro" id="IPR050344">
    <property type="entry name" value="Peptidase_M1_aminopeptidases"/>
</dbReference>
<keyword evidence="6" id="KW-0482">Metalloprotease</keyword>
<dbReference type="InterPro" id="IPR034016">
    <property type="entry name" value="M1_APN-typ"/>
</dbReference>
<organism evidence="11 12">
    <name type="scientific">Candidula unifasciata</name>
    <dbReference type="NCBI Taxonomy" id="100452"/>
    <lineage>
        <taxon>Eukaryota</taxon>
        <taxon>Metazoa</taxon>
        <taxon>Spiralia</taxon>
        <taxon>Lophotrochozoa</taxon>
        <taxon>Mollusca</taxon>
        <taxon>Gastropoda</taxon>
        <taxon>Heterobranchia</taxon>
        <taxon>Euthyneura</taxon>
        <taxon>Panpulmonata</taxon>
        <taxon>Eupulmonata</taxon>
        <taxon>Stylommatophora</taxon>
        <taxon>Helicina</taxon>
        <taxon>Helicoidea</taxon>
        <taxon>Geomitridae</taxon>
        <taxon>Candidula</taxon>
    </lineage>
</organism>
<feature type="domain" description="Peptidase M1 membrane alanine aminopeptidase" evidence="9">
    <location>
        <begin position="157"/>
        <end position="228"/>
    </location>
</feature>
<dbReference type="AlphaFoldDB" id="A0A8S3ZC14"/>
<keyword evidence="12" id="KW-1185">Reference proteome</keyword>
<keyword evidence="5 7" id="KW-0862">Zinc</keyword>
<feature type="binding site" evidence="7">
    <location>
        <position position="163"/>
    </location>
    <ligand>
        <name>Zn(2+)</name>
        <dbReference type="ChEBI" id="CHEBI:29105"/>
        <note>catalytic</note>
    </ligand>
</feature>
<gene>
    <name evidence="11" type="ORF">CUNI_LOCUS10169</name>
</gene>
<evidence type="ECO:0000256" key="3">
    <source>
        <dbReference type="ARBA" id="ARBA00022723"/>
    </source>
</evidence>
<dbReference type="InterPro" id="IPR014782">
    <property type="entry name" value="Peptidase_M1_dom"/>
</dbReference>
<evidence type="ECO:0008006" key="13">
    <source>
        <dbReference type="Google" id="ProtNLM"/>
    </source>
</evidence>
<accession>A0A8S3ZC14</accession>
<dbReference type="InterPro" id="IPR042097">
    <property type="entry name" value="Aminopeptidase_N-like_N_sf"/>
</dbReference>
<dbReference type="GO" id="GO:0005615">
    <property type="term" value="C:extracellular space"/>
    <property type="evidence" value="ECO:0007669"/>
    <property type="project" value="TreeGrafter"/>
</dbReference>
<evidence type="ECO:0000313" key="11">
    <source>
        <dbReference type="EMBL" id="CAG5124611.1"/>
    </source>
</evidence>
<evidence type="ECO:0000256" key="2">
    <source>
        <dbReference type="ARBA" id="ARBA00022670"/>
    </source>
</evidence>
<dbReference type="GO" id="GO:0006508">
    <property type="term" value="P:proteolysis"/>
    <property type="evidence" value="ECO:0007669"/>
    <property type="project" value="UniProtKB-KW"/>
</dbReference>
<dbReference type="GO" id="GO:0008270">
    <property type="term" value="F:zinc ion binding"/>
    <property type="evidence" value="ECO:0007669"/>
    <property type="project" value="InterPro"/>
</dbReference>
<sequence>YLATTQFEATHARKAFPCFDEPAMKSTFNISLVRPADRVSLSNMPRIRSDTPFKENGITYVKDVYKQTVQMSTYLLAFVVCDYGFLSKTTKYNVTLSTWAKPQSVNDTQYALDVGVKITEYFEDYFGIRYPLPKQDMIAIPHFGFGAMENWGLITYNDIFLNEAFATFVSYLGVDNAHPDWRMLEMFPVEEMHVALSYDSQVQSHPVHVQVQNQGGIQELFDVISYQKKYLKKYSFGTATHDDLWSVLTEQAASDGKKIQVKEIMDTWILQMNYPLVTVTRDFNNPSMLHVTQERFLTDLNVSDPGRHRSPYNYRWSIPLTFTSSKNPQFNNSNNHVQWIYKEEPA</sequence>
<feature type="site" description="Transition state stabilizer" evidence="8">
    <location>
        <position position="226"/>
    </location>
</feature>
<dbReference type="Gene3D" id="2.60.40.1910">
    <property type="match status" value="1"/>
</dbReference>
<dbReference type="Gene3D" id="1.10.390.10">
    <property type="entry name" value="Neutral Protease Domain 2"/>
    <property type="match status" value="2"/>
</dbReference>
<evidence type="ECO:0000256" key="5">
    <source>
        <dbReference type="ARBA" id="ARBA00022833"/>
    </source>
</evidence>
<name>A0A8S3ZC14_9EUPU</name>
<dbReference type="InterPro" id="IPR001930">
    <property type="entry name" value="Peptidase_M1"/>
</dbReference>
<reference evidence="11" key="1">
    <citation type="submission" date="2021-04" db="EMBL/GenBank/DDBJ databases">
        <authorList>
            <consortium name="Molecular Ecology Group"/>
        </authorList>
    </citation>
    <scope>NUCLEOTIDE SEQUENCE</scope>
</reference>
<keyword evidence="3 7" id="KW-0479">Metal-binding</keyword>
<dbReference type="GO" id="GO:0042277">
    <property type="term" value="F:peptide binding"/>
    <property type="evidence" value="ECO:0007669"/>
    <property type="project" value="TreeGrafter"/>
</dbReference>
<dbReference type="OrthoDB" id="10031169at2759"/>
<comment type="similarity">
    <text evidence="1">Belongs to the peptidase M1 family.</text>
</comment>
<dbReference type="CDD" id="cd09601">
    <property type="entry name" value="M1_APN-Q_like"/>
    <property type="match status" value="1"/>
</dbReference>
<evidence type="ECO:0000259" key="10">
    <source>
        <dbReference type="Pfam" id="PF17900"/>
    </source>
</evidence>
<dbReference type="SUPFAM" id="SSF55486">
    <property type="entry name" value="Metalloproteases ('zincins'), catalytic domain"/>
    <property type="match status" value="1"/>
</dbReference>
<dbReference type="PANTHER" id="PTHR11533:SF299">
    <property type="entry name" value="AMINOPEPTIDASE"/>
    <property type="match status" value="1"/>
</dbReference>
<dbReference type="GO" id="GO:0016020">
    <property type="term" value="C:membrane"/>
    <property type="evidence" value="ECO:0007669"/>
    <property type="project" value="TreeGrafter"/>
</dbReference>
<dbReference type="InterPro" id="IPR045357">
    <property type="entry name" value="Aminopeptidase_N-like_N"/>
</dbReference>
<feature type="non-terminal residue" evidence="11">
    <location>
        <position position="346"/>
    </location>
</feature>
<dbReference type="PANTHER" id="PTHR11533">
    <property type="entry name" value="PROTEASE M1 ZINC METALLOPROTEASE"/>
    <property type="match status" value="1"/>
</dbReference>
<evidence type="ECO:0000256" key="6">
    <source>
        <dbReference type="ARBA" id="ARBA00023049"/>
    </source>
</evidence>
<dbReference type="GO" id="GO:0070006">
    <property type="term" value="F:metalloaminopeptidase activity"/>
    <property type="evidence" value="ECO:0007669"/>
    <property type="project" value="TreeGrafter"/>
</dbReference>
<dbReference type="Pfam" id="PF01433">
    <property type="entry name" value="Peptidase_M1"/>
    <property type="match status" value="1"/>
</dbReference>
<dbReference type="Pfam" id="PF17900">
    <property type="entry name" value="Peptidase_M1_N"/>
    <property type="match status" value="1"/>
</dbReference>
<dbReference type="PRINTS" id="PR00756">
    <property type="entry name" value="ALADIPTASE"/>
</dbReference>
<evidence type="ECO:0000256" key="4">
    <source>
        <dbReference type="ARBA" id="ARBA00022801"/>
    </source>
</evidence>
<dbReference type="Gene3D" id="3.30.2010.30">
    <property type="match status" value="1"/>
</dbReference>
<feature type="domain" description="Aminopeptidase N-like N-terminal" evidence="10">
    <location>
        <begin position="2"/>
        <end position="75"/>
    </location>
</feature>
<evidence type="ECO:0000259" key="9">
    <source>
        <dbReference type="Pfam" id="PF01433"/>
    </source>
</evidence>
<feature type="non-terminal residue" evidence="11">
    <location>
        <position position="1"/>
    </location>
</feature>
<evidence type="ECO:0000256" key="7">
    <source>
        <dbReference type="PIRSR" id="PIRSR634016-3"/>
    </source>
</evidence>
<evidence type="ECO:0000256" key="8">
    <source>
        <dbReference type="PIRSR" id="PIRSR634016-4"/>
    </source>
</evidence>
<comment type="caution">
    <text evidence="11">The sequence shown here is derived from an EMBL/GenBank/DDBJ whole genome shotgun (WGS) entry which is preliminary data.</text>
</comment>